<evidence type="ECO:0000313" key="3">
    <source>
        <dbReference type="Proteomes" id="UP000549882"/>
    </source>
</evidence>
<name>A0A7W8XPD2_9HYPH</name>
<evidence type="ECO:0000256" key="1">
    <source>
        <dbReference type="SAM" id="Phobius"/>
    </source>
</evidence>
<feature type="transmembrane region" description="Helical" evidence="1">
    <location>
        <begin position="190"/>
        <end position="210"/>
    </location>
</feature>
<sequence length="211" mass="22082">MNELWPWVLLAGLGAFHGLNPAMGWLFAVALGVHRQSSAAVVKAVPAIALGHVASIALVAGAVVAVGLFVDQGVVRLVTGVGLVAWAFWHHFFGHRHRVRIGMRTGLAGLVLWSFLMATAHGAGLMLLPALMPLCLTGSPLHGIGGDASATITITIAAVGVHTFAMLAVTSLVALAVYRWVGLEILRSAWINVDLVWTLVLLGTGTVLLIV</sequence>
<reference evidence="2 3" key="1">
    <citation type="submission" date="2020-08" db="EMBL/GenBank/DDBJ databases">
        <title>Genomic Encyclopedia of Type Strains, Phase IV (KMG-V): Genome sequencing to study the core and pangenomes of soil and plant-associated prokaryotes.</title>
        <authorList>
            <person name="Whitman W."/>
        </authorList>
    </citation>
    <scope>NUCLEOTIDE SEQUENCE [LARGE SCALE GENOMIC DNA]</scope>
    <source>
        <strain evidence="2 3">SEMIA 4064</strain>
    </source>
</reference>
<keyword evidence="1" id="KW-0472">Membrane</keyword>
<feature type="transmembrane region" description="Helical" evidence="1">
    <location>
        <begin position="6"/>
        <end position="33"/>
    </location>
</feature>
<dbReference type="Proteomes" id="UP000549882">
    <property type="component" value="Unassembled WGS sequence"/>
</dbReference>
<feature type="transmembrane region" description="Helical" evidence="1">
    <location>
        <begin position="105"/>
        <end position="132"/>
    </location>
</feature>
<evidence type="ECO:0000313" key="2">
    <source>
        <dbReference type="EMBL" id="MBB5572934.1"/>
    </source>
</evidence>
<dbReference type="AlphaFoldDB" id="A0A7W8XPD2"/>
<dbReference type="RefSeq" id="WP_107109165.1">
    <property type="nucleotide sequence ID" value="NZ_JACHBI010000002.1"/>
</dbReference>
<protein>
    <recommendedName>
        <fullName evidence="4">Arginine/ornithine antiporter ArcD</fullName>
    </recommendedName>
</protein>
<gene>
    <name evidence="2" type="ORF">GGD50_001538</name>
</gene>
<accession>A0A7W8XPD2</accession>
<organism evidence="2 3">
    <name type="scientific">Rhizobium paranaense</name>
    <dbReference type="NCBI Taxonomy" id="1650438"/>
    <lineage>
        <taxon>Bacteria</taxon>
        <taxon>Pseudomonadati</taxon>
        <taxon>Pseudomonadota</taxon>
        <taxon>Alphaproteobacteria</taxon>
        <taxon>Hyphomicrobiales</taxon>
        <taxon>Rhizobiaceae</taxon>
        <taxon>Rhizobium/Agrobacterium group</taxon>
        <taxon>Rhizobium</taxon>
    </lineage>
</organism>
<comment type="caution">
    <text evidence="2">The sequence shown here is derived from an EMBL/GenBank/DDBJ whole genome shotgun (WGS) entry which is preliminary data.</text>
</comment>
<dbReference type="EMBL" id="JACHBI010000002">
    <property type="protein sequence ID" value="MBB5572934.1"/>
    <property type="molecule type" value="Genomic_DNA"/>
</dbReference>
<feature type="transmembrane region" description="Helical" evidence="1">
    <location>
        <begin position="74"/>
        <end position="93"/>
    </location>
</feature>
<proteinExistence type="predicted"/>
<keyword evidence="3" id="KW-1185">Reference proteome</keyword>
<feature type="transmembrane region" description="Helical" evidence="1">
    <location>
        <begin position="152"/>
        <end position="178"/>
    </location>
</feature>
<keyword evidence="1" id="KW-0812">Transmembrane</keyword>
<keyword evidence="1" id="KW-1133">Transmembrane helix</keyword>
<feature type="transmembrane region" description="Helical" evidence="1">
    <location>
        <begin position="45"/>
        <end position="68"/>
    </location>
</feature>
<evidence type="ECO:0008006" key="4">
    <source>
        <dbReference type="Google" id="ProtNLM"/>
    </source>
</evidence>